<dbReference type="EMBL" id="JBHRXP010000002">
    <property type="protein sequence ID" value="MFC3579792.1"/>
    <property type="molecule type" value="Genomic_DNA"/>
</dbReference>
<dbReference type="Gene3D" id="3.40.309.10">
    <property type="entry name" value="Aldehyde Dehydrogenase, Chain A, domain 2"/>
    <property type="match status" value="1"/>
</dbReference>
<evidence type="ECO:0000256" key="6">
    <source>
        <dbReference type="ARBA" id="ARBA00049024"/>
    </source>
</evidence>
<comment type="similarity">
    <text evidence="7">Belongs to the gamma-glutamyl phosphate reductase family.</text>
</comment>
<comment type="caution">
    <text evidence="9">The sequence shown here is derived from an EMBL/GenBank/DDBJ whole genome shotgun (WGS) entry which is preliminary data.</text>
</comment>
<organism evidence="9 10">
    <name type="scientific">Sphingomonas hylomeconis</name>
    <dbReference type="NCBI Taxonomy" id="1395958"/>
    <lineage>
        <taxon>Bacteria</taxon>
        <taxon>Pseudomonadati</taxon>
        <taxon>Pseudomonadota</taxon>
        <taxon>Alphaproteobacteria</taxon>
        <taxon>Sphingomonadales</taxon>
        <taxon>Sphingomonadaceae</taxon>
        <taxon>Sphingomonas</taxon>
    </lineage>
</organism>
<dbReference type="GO" id="GO:0004350">
    <property type="term" value="F:glutamate-5-semialdehyde dehydrogenase activity"/>
    <property type="evidence" value="ECO:0007669"/>
    <property type="project" value="UniProtKB-EC"/>
</dbReference>
<evidence type="ECO:0000313" key="9">
    <source>
        <dbReference type="EMBL" id="MFC3579792.1"/>
    </source>
</evidence>
<comment type="subcellular location">
    <subcellularLocation>
        <location evidence="7">Cytoplasm</location>
    </subcellularLocation>
</comment>
<dbReference type="Gene3D" id="3.40.605.10">
    <property type="entry name" value="Aldehyde Dehydrogenase, Chain A, domain 1"/>
    <property type="match status" value="1"/>
</dbReference>
<name>A0ABV7SVX7_9SPHN</name>
<dbReference type="InterPro" id="IPR000965">
    <property type="entry name" value="GPR_dom"/>
</dbReference>
<dbReference type="Pfam" id="PF00171">
    <property type="entry name" value="Aldedh"/>
    <property type="match status" value="1"/>
</dbReference>
<sequence length="420" mass="42801">MTDTIDPLALIADMGRRARAAGAIVAGLPSDARRAALAAAADALRAAAPAILAANARDMAHGREIGLSGAMLDRLMLDDTRIEGMAAGVAAIADLPDPIGTVIDRSARPNGLQLSRIRVPIGVIGIIYESRPNVTADAAALCVKAGNAVILRGGSEAQHSNRAIHAALVAGFVEAGLPADIALLVPTTDRAAVGAMLAADGVIDLVVPRGGKSLVARVQAEARVPVLAHLDGINHVYVDGSAAPAMAAAIAVNAKLRRTGVCGAMETLLIDRAYPQASALITALAEAGCEVRGDAAARVLDPSIAAADNADWDTEYLDAIASVAIVDGVEAAIAHIAAHGSHHTDAIIAEDERIAERFIAAVDSAIVLWNASTQFADGGEFGLGGEIGIATGRLHARGPVALEGLTTYKWVGRGTGQVRP</sequence>
<dbReference type="SUPFAM" id="SSF53720">
    <property type="entry name" value="ALDH-like"/>
    <property type="match status" value="1"/>
</dbReference>
<gene>
    <name evidence="7" type="primary">proA</name>
    <name evidence="9" type="ORF">ACFONA_06390</name>
</gene>
<dbReference type="PIRSF" id="PIRSF000151">
    <property type="entry name" value="GPR"/>
    <property type="match status" value="1"/>
</dbReference>
<dbReference type="InterPro" id="IPR016162">
    <property type="entry name" value="Ald_DH_N"/>
</dbReference>
<evidence type="ECO:0000256" key="3">
    <source>
        <dbReference type="ARBA" id="ARBA00022650"/>
    </source>
</evidence>
<feature type="domain" description="Aldehyde dehydrogenase" evidence="8">
    <location>
        <begin position="16"/>
        <end position="273"/>
    </location>
</feature>
<keyword evidence="2 7" id="KW-0028">Amino-acid biosynthesis</keyword>
<dbReference type="InterPro" id="IPR016163">
    <property type="entry name" value="Ald_DH_C"/>
</dbReference>
<dbReference type="InterPro" id="IPR012134">
    <property type="entry name" value="Glu-5-SA_DH"/>
</dbReference>
<comment type="catalytic activity">
    <reaction evidence="6 7">
        <text>L-glutamate 5-semialdehyde + phosphate + NADP(+) = L-glutamyl 5-phosphate + NADPH + H(+)</text>
        <dbReference type="Rhea" id="RHEA:19541"/>
        <dbReference type="ChEBI" id="CHEBI:15378"/>
        <dbReference type="ChEBI" id="CHEBI:43474"/>
        <dbReference type="ChEBI" id="CHEBI:57783"/>
        <dbReference type="ChEBI" id="CHEBI:58066"/>
        <dbReference type="ChEBI" id="CHEBI:58274"/>
        <dbReference type="ChEBI" id="CHEBI:58349"/>
        <dbReference type="EC" id="1.2.1.41"/>
    </reaction>
</comment>
<keyword evidence="10" id="KW-1185">Reference proteome</keyword>
<dbReference type="RefSeq" id="WP_261293317.1">
    <property type="nucleotide sequence ID" value="NZ_JANQBK010000003.1"/>
</dbReference>
<dbReference type="PROSITE" id="PS01223">
    <property type="entry name" value="PROA"/>
    <property type="match status" value="1"/>
</dbReference>
<dbReference type="PANTHER" id="PTHR11063:SF8">
    <property type="entry name" value="DELTA-1-PYRROLINE-5-CARBOXYLATE SYNTHASE"/>
    <property type="match status" value="1"/>
</dbReference>
<evidence type="ECO:0000256" key="1">
    <source>
        <dbReference type="ARBA" id="ARBA00004985"/>
    </source>
</evidence>
<dbReference type="InterPro" id="IPR015590">
    <property type="entry name" value="Aldehyde_DH_dom"/>
</dbReference>
<evidence type="ECO:0000259" key="8">
    <source>
        <dbReference type="Pfam" id="PF00171"/>
    </source>
</evidence>
<protein>
    <recommendedName>
        <fullName evidence="7">Gamma-glutamyl phosphate reductase</fullName>
        <shortName evidence="7">GPR</shortName>
        <ecNumber evidence="7">1.2.1.41</ecNumber>
    </recommendedName>
    <alternativeName>
        <fullName evidence="7">Glutamate-5-semialdehyde dehydrogenase</fullName>
    </alternativeName>
    <alternativeName>
        <fullName evidence="7">Glutamyl-gamma-semialdehyde dehydrogenase</fullName>
        <shortName evidence="7">GSA dehydrogenase</shortName>
    </alternativeName>
</protein>
<dbReference type="HAMAP" id="MF_00412">
    <property type="entry name" value="ProA"/>
    <property type="match status" value="1"/>
</dbReference>
<keyword evidence="4 7" id="KW-0521">NADP</keyword>
<dbReference type="NCBIfam" id="NF001221">
    <property type="entry name" value="PRK00197.1"/>
    <property type="match status" value="1"/>
</dbReference>
<evidence type="ECO:0000256" key="5">
    <source>
        <dbReference type="ARBA" id="ARBA00023002"/>
    </source>
</evidence>
<evidence type="ECO:0000313" key="10">
    <source>
        <dbReference type="Proteomes" id="UP001595713"/>
    </source>
</evidence>
<comment type="function">
    <text evidence="7">Catalyzes the NADPH-dependent reduction of L-glutamate 5-phosphate into L-glutamate 5-semialdehyde and phosphate. The product spontaneously undergoes cyclization to form 1-pyrroline-5-carboxylate.</text>
</comment>
<reference evidence="10" key="1">
    <citation type="journal article" date="2019" name="Int. J. Syst. Evol. Microbiol.">
        <title>The Global Catalogue of Microorganisms (GCM) 10K type strain sequencing project: providing services to taxonomists for standard genome sequencing and annotation.</title>
        <authorList>
            <consortium name="The Broad Institute Genomics Platform"/>
            <consortium name="The Broad Institute Genome Sequencing Center for Infectious Disease"/>
            <person name="Wu L."/>
            <person name="Ma J."/>
        </authorList>
    </citation>
    <scope>NUCLEOTIDE SEQUENCE [LARGE SCALE GENOMIC DNA]</scope>
    <source>
        <strain evidence="10">KCTC 42739</strain>
    </source>
</reference>
<accession>A0ABV7SVX7</accession>
<dbReference type="Proteomes" id="UP001595713">
    <property type="component" value="Unassembled WGS sequence"/>
</dbReference>
<dbReference type="InterPro" id="IPR016161">
    <property type="entry name" value="Ald_DH/histidinol_DH"/>
</dbReference>
<keyword evidence="7" id="KW-0963">Cytoplasm</keyword>
<dbReference type="InterPro" id="IPR020593">
    <property type="entry name" value="G-glutamylP_reductase_CS"/>
</dbReference>
<evidence type="ECO:0000256" key="7">
    <source>
        <dbReference type="HAMAP-Rule" id="MF_00412"/>
    </source>
</evidence>
<proteinExistence type="inferred from homology"/>
<dbReference type="PANTHER" id="PTHR11063">
    <property type="entry name" value="GLUTAMATE SEMIALDEHYDE DEHYDROGENASE"/>
    <property type="match status" value="1"/>
</dbReference>
<dbReference type="CDD" id="cd07079">
    <property type="entry name" value="ALDH_F18-19_ProA-GPR"/>
    <property type="match status" value="1"/>
</dbReference>
<keyword evidence="5 7" id="KW-0560">Oxidoreductase</keyword>
<evidence type="ECO:0000256" key="2">
    <source>
        <dbReference type="ARBA" id="ARBA00022605"/>
    </source>
</evidence>
<keyword evidence="3 7" id="KW-0641">Proline biosynthesis</keyword>
<dbReference type="NCBIfam" id="TIGR00407">
    <property type="entry name" value="proA"/>
    <property type="match status" value="1"/>
</dbReference>
<evidence type="ECO:0000256" key="4">
    <source>
        <dbReference type="ARBA" id="ARBA00022857"/>
    </source>
</evidence>
<comment type="pathway">
    <text evidence="1 7">Amino-acid biosynthesis; L-proline biosynthesis; L-glutamate 5-semialdehyde from L-glutamate: step 2/2.</text>
</comment>
<dbReference type="EC" id="1.2.1.41" evidence="7"/>